<dbReference type="EMBL" id="MDYQ01000008">
    <property type="protein sequence ID" value="PRP88723.1"/>
    <property type="molecule type" value="Genomic_DNA"/>
</dbReference>
<feature type="domain" description="Vps53 C-terminal" evidence="9">
    <location>
        <begin position="740"/>
        <end position="826"/>
    </location>
</feature>
<evidence type="ECO:0000256" key="5">
    <source>
        <dbReference type="ARBA" id="ARBA00023034"/>
    </source>
</evidence>
<dbReference type="OrthoDB" id="10261632at2759"/>
<dbReference type="PANTHER" id="PTHR12820">
    <property type="entry name" value="VACUOLAR SORTING PROTEIN 53"/>
    <property type="match status" value="1"/>
</dbReference>
<keyword evidence="6" id="KW-0472">Membrane</keyword>
<evidence type="ECO:0000256" key="6">
    <source>
        <dbReference type="ARBA" id="ARBA00023136"/>
    </source>
</evidence>
<feature type="domain" description="Vps53 N-terminal" evidence="8">
    <location>
        <begin position="105"/>
        <end position="528"/>
    </location>
</feature>
<dbReference type="Proteomes" id="UP000241769">
    <property type="component" value="Unassembled WGS sequence"/>
</dbReference>
<evidence type="ECO:0000259" key="8">
    <source>
        <dbReference type="Pfam" id="PF04100"/>
    </source>
</evidence>
<dbReference type="GO" id="GO:0000938">
    <property type="term" value="C:GARP complex"/>
    <property type="evidence" value="ECO:0007669"/>
    <property type="project" value="InterPro"/>
</dbReference>
<evidence type="ECO:0000313" key="10">
    <source>
        <dbReference type="EMBL" id="PRP88723.1"/>
    </source>
</evidence>
<name>A0A2P6NXN3_9EUKA</name>
<dbReference type="FunCoup" id="A0A2P6NXN3">
    <property type="interactions" value="492"/>
</dbReference>
<evidence type="ECO:0000256" key="3">
    <source>
        <dbReference type="ARBA" id="ARBA00008628"/>
    </source>
</evidence>
<comment type="caution">
    <text evidence="10">The sequence shown here is derived from an EMBL/GenBank/DDBJ whole genome shotgun (WGS) entry which is preliminary data.</text>
</comment>
<protein>
    <submittedName>
        <fullName evidence="10">Heat-intolerant 1</fullName>
    </submittedName>
</protein>
<keyword evidence="5" id="KW-0333">Golgi apparatus</keyword>
<evidence type="ECO:0000256" key="1">
    <source>
        <dbReference type="ARBA" id="ARBA00004150"/>
    </source>
</evidence>
<dbReference type="STRING" id="1890364.A0A2P6NXN3"/>
<keyword evidence="4" id="KW-0967">Endosome</keyword>
<evidence type="ECO:0000313" key="11">
    <source>
        <dbReference type="Proteomes" id="UP000241769"/>
    </source>
</evidence>
<feature type="compositionally biased region" description="Polar residues" evidence="7">
    <location>
        <begin position="51"/>
        <end position="63"/>
    </location>
</feature>
<dbReference type="InterPro" id="IPR039766">
    <property type="entry name" value="Vps53"/>
</dbReference>
<feature type="compositionally biased region" description="Acidic residues" evidence="7">
    <location>
        <begin position="435"/>
        <end position="447"/>
    </location>
</feature>
<dbReference type="PANTHER" id="PTHR12820:SF0">
    <property type="entry name" value="VACUOLAR PROTEIN SORTING-ASSOCIATED PROTEIN 53 HOMOLOG"/>
    <property type="match status" value="1"/>
</dbReference>
<evidence type="ECO:0000256" key="4">
    <source>
        <dbReference type="ARBA" id="ARBA00022753"/>
    </source>
</evidence>
<dbReference type="Pfam" id="PF16854">
    <property type="entry name" value="VPS53_C"/>
    <property type="match status" value="1"/>
</dbReference>
<evidence type="ECO:0000256" key="7">
    <source>
        <dbReference type="SAM" id="MobiDB-lite"/>
    </source>
</evidence>
<dbReference type="InterPro" id="IPR031745">
    <property type="entry name" value="Vps53_C"/>
</dbReference>
<keyword evidence="11" id="KW-1185">Reference proteome</keyword>
<dbReference type="InterPro" id="IPR007234">
    <property type="entry name" value="Vps53_N"/>
</dbReference>
<reference evidence="10 11" key="1">
    <citation type="journal article" date="2018" name="Genome Biol. Evol.">
        <title>Multiple Roots of Fruiting Body Formation in Amoebozoa.</title>
        <authorList>
            <person name="Hillmann F."/>
            <person name="Forbes G."/>
            <person name="Novohradska S."/>
            <person name="Ferling I."/>
            <person name="Riege K."/>
            <person name="Groth M."/>
            <person name="Westermann M."/>
            <person name="Marz M."/>
            <person name="Spaller T."/>
            <person name="Winckler T."/>
            <person name="Schaap P."/>
            <person name="Glockner G."/>
        </authorList>
    </citation>
    <scope>NUCLEOTIDE SEQUENCE [LARGE SCALE GENOMIC DNA]</scope>
    <source>
        <strain evidence="10 11">Jena</strain>
    </source>
</reference>
<dbReference type="AlphaFoldDB" id="A0A2P6NXN3"/>
<dbReference type="Gene3D" id="1.10.357.110">
    <property type="entry name" value="Vacuolar protein sorting-associated protein 53, C-terminus"/>
    <property type="match status" value="1"/>
</dbReference>
<dbReference type="GO" id="GO:0042147">
    <property type="term" value="P:retrograde transport, endosome to Golgi"/>
    <property type="evidence" value="ECO:0007669"/>
    <property type="project" value="InterPro"/>
</dbReference>
<dbReference type="GO" id="GO:0005829">
    <property type="term" value="C:cytosol"/>
    <property type="evidence" value="ECO:0007669"/>
    <property type="project" value="GOC"/>
</dbReference>
<proteinExistence type="inferred from homology"/>
<feature type="region of interest" description="Disordered" evidence="7">
    <location>
        <begin position="51"/>
        <end position="71"/>
    </location>
</feature>
<gene>
    <name evidence="10" type="ORF">PROFUN_02819</name>
</gene>
<evidence type="ECO:0000259" key="9">
    <source>
        <dbReference type="Pfam" id="PF16854"/>
    </source>
</evidence>
<dbReference type="InterPro" id="IPR038260">
    <property type="entry name" value="Vps53_C_sf"/>
</dbReference>
<comment type="similarity">
    <text evidence="3">Belongs to the VPS53 family.</text>
</comment>
<organism evidence="10 11">
    <name type="scientific">Planoprotostelium fungivorum</name>
    <dbReference type="NCBI Taxonomy" id="1890364"/>
    <lineage>
        <taxon>Eukaryota</taxon>
        <taxon>Amoebozoa</taxon>
        <taxon>Evosea</taxon>
        <taxon>Variosea</taxon>
        <taxon>Cavosteliida</taxon>
        <taxon>Cavosteliaceae</taxon>
        <taxon>Planoprotostelium</taxon>
    </lineage>
</organism>
<comment type="subcellular location">
    <subcellularLocation>
        <location evidence="2">Endosome membrane</location>
        <topology evidence="2">Peripheral membrane protein</topology>
    </subcellularLocation>
    <subcellularLocation>
        <location evidence="1">Golgi apparatus</location>
        <location evidence="1">trans-Golgi network membrane</location>
        <topology evidence="1">Peripheral membrane protein</topology>
    </subcellularLocation>
</comment>
<dbReference type="Pfam" id="PF04100">
    <property type="entry name" value="Vps53_N"/>
    <property type="match status" value="1"/>
</dbReference>
<dbReference type="InParanoid" id="A0A2P6NXN3"/>
<evidence type="ECO:0000256" key="2">
    <source>
        <dbReference type="ARBA" id="ARBA00004481"/>
    </source>
</evidence>
<sequence length="890" mass="100794">MQVLHKIQKKRADQSRTPSDACCTKLYSIQYEKYEHHDPYYGFAQKRMINADTSPRTNGTPSPRSRVGGDGDADDVLKLDMNFSPMLQAVIGEVVPAQDPMDEPNFDTVEYINSIFPDAKSLSELDTATNRLKFKINRSDLEILQAVREQVSSGTRGKESLEESKRTIRSLFESIGTIKAKAIESEALLTELCSDVKSLDYAKRNLTATISTLKKLQILISYMKLLKSNVAKKDYDGASKLLQAVLQLTITFENYQHIPKIRQITTDVDQITTELKSFAWREFENYLKPGSTSTSGTLKDACKAIEAMGPAVQKEFSLWFVRQTLLPYGNMFKLGAEGVTLEGIDRRFEWLFSERGLGFHMYENKHSKIFPKEWNMTELFTEEFCFLTRQQLNELLESERGNLNTDTLIKVIHTTIQFEKSLLAKFGAQIVEQYDDDESSSSSEEEMVSCSCPDSNSEFQPEEMMSPAAKVASKHKKAMREKDHEGRKRQEVSKWQGIISSIFDLYLDLFIQNEDEKAKAFVDRKVSQETWAVDEDDRSRVLPSSKDLISYLGEKTKLCASLSKGQAYYDMFLLVKKYLDRYANALADRAASADAVSLCLLCNTADYCLKQLDKISLKMKDTILPKFAEKIDLSAEQNRYEGVVAGTVNRMVSLLEAKLDPQLAAMTRIPWATLASAEDQSQYVNAIGSIIKNLVPTYSSSLNDIKHYWDFCDQFWMSFPETLCNNIFKCRQIGDTGVQQMIIDFTALRSILTDISVVEKTSEGSKKEQLSIPKRYLKHLEKKMDKADTLLKVILTPSVALVATYKQLQAKPSESEFIKIMEIKGITRAEQRLLLDQFNERIDGPNVPPPLNANAGGIRRIFGGMNLGNMAMPAMNLNMQGLMPKRDGSY</sequence>
<dbReference type="GO" id="GO:0010008">
    <property type="term" value="C:endosome membrane"/>
    <property type="evidence" value="ECO:0007669"/>
    <property type="project" value="UniProtKB-SubCell"/>
</dbReference>
<feature type="region of interest" description="Disordered" evidence="7">
    <location>
        <begin position="435"/>
        <end position="462"/>
    </location>
</feature>
<accession>A0A2P6NXN3</accession>